<gene>
    <name evidence="6" type="ORF">ACEZDE_26090</name>
</gene>
<evidence type="ECO:0000256" key="2">
    <source>
        <dbReference type="ARBA" id="ARBA00023125"/>
    </source>
</evidence>
<keyword evidence="3" id="KW-0233">DNA recombination</keyword>
<evidence type="ECO:0000256" key="3">
    <source>
        <dbReference type="ARBA" id="ARBA00023172"/>
    </source>
</evidence>
<feature type="domain" description="Tyr recombinase" evidence="5">
    <location>
        <begin position="269"/>
        <end position="470"/>
    </location>
</feature>
<dbReference type="Proteomes" id="UP001592531">
    <property type="component" value="Unassembled WGS sequence"/>
</dbReference>
<dbReference type="SUPFAM" id="SSF56349">
    <property type="entry name" value="DNA breaking-rejoining enzymes"/>
    <property type="match status" value="1"/>
</dbReference>
<dbReference type="Gene3D" id="1.10.150.130">
    <property type="match status" value="1"/>
</dbReference>
<dbReference type="InterPro" id="IPR004107">
    <property type="entry name" value="Integrase_SAM-like_N"/>
</dbReference>
<comment type="caution">
    <text evidence="6">The sequence shown here is derived from an EMBL/GenBank/DDBJ whole genome shotgun (WGS) entry which is preliminary data.</text>
</comment>
<accession>A0ABV6W2V9</accession>
<dbReference type="InterPro" id="IPR002104">
    <property type="entry name" value="Integrase_catalytic"/>
</dbReference>
<evidence type="ECO:0000256" key="4">
    <source>
        <dbReference type="SAM" id="MobiDB-lite"/>
    </source>
</evidence>
<evidence type="ECO:0000313" key="7">
    <source>
        <dbReference type="Proteomes" id="UP001592531"/>
    </source>
</evidence>
<dbReference type="PANTHER" id="PTHR30349:SF91">
    <property type="entry name" value="INTA PROTEIN"/>
    <property type="match status" value="1"/>
</dbReference>
<dbReference type="Pfam" id="PF00589">
    <property type="entry name" value="Phage_integrase"/>
    <property type="match status" value="1"/>
</dbReference>
<evidence type="ECO:0000313" key="6">
    <source>
        <dbReference type="EMBL" id="MFC1420082.1"/>
    </source>
</evidence>
<dbReference type="PROSITE" id="PS51898">
    <property type="entry name" value="TYR_RECOMBINASE"/>
    <property type="match status" value="1"/>
</dbReference>
<dbReference type="EMBL" id="JBHFAB010000023">
    <property type="protein sequence ID" value="MFC1420082.1"/>
    <property type="molecule type" value="Genomic_DNA"/>
</dbReference>
<dbReference type="Gene3D" id="1.10.443.10">
    <property type="entry name" value="Intergrase catalytic core"/>
    <property type="match status" value="1"/>
</dbReference>
<dbReference type="InterPro" id="IPR050090">
    <property type="entry name" value="Tyrosine_recombinase_XerCD"/>
</dbReference>
<keyword evidence="2" id="KW-0238">DNA-binding</keyword>
<name>A0ABV6W2V9_9ACTN</name>
<evidence type="ECO:0000256" key="1">
    <source>
        <dbReference type="ARBA" id="ARBA00022908"/>
    </source>
</evidence>
<dbReference type="InterPro" id="IPR013762">
    <property type="entry name" value="Integrase-like_cat_sf"/>
</dbReference>
<proteinExistence type="predicted"/>
<dbReference type="InterPro" id="IPR010998">
    <property type="entry name" value="Integrase_recombinase_N"/>
</dbReference>
<reference evidence="6 7" key="1">
    <citation type="submission" date="2024-09" db="EMBL/GenBank/DDBJ databases">
        <authorList>
            <person name="Lee S.D."/>
        </authorList>
    </citation>
    <scope>NUCLEOTIDE SEQUENCE [LARGE SCALE GENOMIC DNA]</scope>
    <source>
        <strain evidence="6 7">N8-3</strain>
    </source>
</reference>
<dbReference type="RefSeq" id="WP_380540631.1">
    <property type="nucleotide sequence ID" value="NZ_JBHFAB010000023.1"/>
</dbReference>
<protein>
    <submittedName>
        <fullName evidence="6">Tyrosine-type recombinase/integrase</fullName>
    </submittedName>
</protein>
<feature type="region of interest" description="Disordered" evidence="4">
    <location>
        <begin position="482"/>
        <end position="509"/>
    </location>
</feature>
<dbReference type="InterPro" id="IPR011010">
    <property type="entry name" value="DNA_brk_join_enz"/>
</dbReference>
<dbReference type="Pfam" id="PF14659">
    <property type="entry name" value="Phage_int_SAM_3"/>
    <property type="match status" value="1"/>
</dbReference>
<organism evidence="6 7">
    <name type="scientific">Streptacidiphilus cavernicola</name>
    <dbReference type="NCBI Taxonomy" id="3342716"/>
    <lineage>
        <taxon>Bacteria</taxon>
        <taxon>Bacillati</taxon>
        <taxon>Actinomycetota</taxon>
        <taxon>Actinomycetes</taxon>
        <taxon>Kitasatosporales</taxon>
        <taxon>Streptomycetaceae</taxon>
        <taxon>Streptacidiphilus</taxon>
    </lineage>
</organism>
<dbReference type="PANTHER" id="PTHR30349">
    <property type="entry name" value="PHAGE INTEGRASE-RELATED"/>
    <property type="match status" value="1"/>
</dbReference>
<evidence type="ECO:0000259" key="5">
    <source>
        <dbReference type="PROSITE" id="PS51898"/>
    </source>
</evidence>
<sequence>MLDESGQPMLTAGGKPRVRYLEKDCPRLAEPDHGSWYYSFELPTRASGERRPRAKAGGFVDQEAAAEAAEKAYLLSKQGVDITSRDTVESFLTKWMEQKRPSLSVTTAYNYQADIDLYFIPHLGKIQLVKLSVSAIQEMYDWITEDNERRIEHRAMVEELAEQVEQANKEWRATPRKPAAAKAESRAKWVALRDRHLAERKNLRRVTGPGTMKSINNTLSSALSDAVRRELIPKNFADHVLLPKYVRAKALLWTPQRVKRWKRTGLKPSPVMVWTTELTAEFMDFVSLDRLISMWHVINFRGPRRGEAAGLTWDEVDLKAKKLSIVEQRVSVDYVVHTKEPKADSMRDLDLDTMSVLLLKAWRKQQKAEQAAWEAAGLEWGNTGNHVWTKEDGTPYHPEAISDMWNRLVEKSGLPPVRLHDGRHNAGSQSFAAGAHPKVIQAMLGHSTVRLSMDVYTTLMTTTQQAAAEASVELVQKAMKKLRKQRGKEAARQAEQGDDDGLEGLAAAA</sequence>
<keyword evidence="1" id="KW-0229">DNA integration</keyword>
<keyword evidence="7" id="KW-1185">Reference proteome</keyword>
<dbReference type="CDD" id="cd01189">
    <property type="entry name" value="INT_ICEBs1_C_like"/>
    <property type="match status" value="1"/>
</dbReference>